<proteinExistence type="predicted"/>
<sequence>MLFFLTFSQYFFNYCKSQKTIQTILNIKKINKSILIDINLKK</sequence>
<dbReference type="Proteomes" id="UP000013941">
    <property type="component" value="Chromosome"/>
</dbReference>
<gene>
    <name evidence="1" type="ORF">SLY_0534</name>
</gene>
<keyword evidence="2" id="KW-1185">Reference proteome</keyword>
<organism evidence="1 2">
    <name type="scientific">Strawberry lethal yellows phytoplasma (CPA) str. NZSb11</name>
    <dbReference type="NCBI Taxonomy" id="980422"/>
    <lineage>
        <taxon>Bacteria</taxon>
        <taxon>Bacillati</taxon>
        <taxon>Mycoplasmatota</taxon>
        <taxon>Mollicutes</taxon>
        <taxon>Acholeplasmatales</taxon>
        <taxon>Acholeplasmataceae</taxon>
        <taxon>Candidatus Phytoplasma</taxon>
        <taxon>16SrXII (Stolbur group)</taxon>
    </lineage>
</organism>
<name>R4S136_PHYAS</name>
<evidence type="ECO:0000313" key="2">
    <source>
        <dbReference type="Proteomes" id="UP000013941"/>
    </source>
</evidence>
<accession>R4S136</accession>
<dbReference type="AlphaFoldDB" id="R4S136"/>
<dbReference type="KEGG" id="nzs:SLY_0534"/>
<dbReference type="EMBL" id="CP002548">
    <property type="protein sequence ID" value="AGL90453.1"/>
    <property type="molecule type" value="Genomic_DNA"/>
</dbReference>
<reference evidence="1 2" key="1">
    <citation type="journal article" date="2013" name="BMC Genomics">
        <title>Comparison of the complete genome sequence of two closely related isolates of 'Candidatus Phytoplasma australiense' reveals genome plasticity.</title>
        <authorList>
            <person name="Andersen M.T."/>
            <person name="Liefting L.W."/>
            <person name="Havukkala I."/>
            <person name="Beever R.E."/>
        </authorList>
    </citation>
    <scope>NUCLEOTIDE SEQUENCE [LARGE SCALE GENOMIC DNA]</scope>
    <source>
        <strain evidence="1 2">NZSb11</strain>
    </source>
</reference>
<dbReference type="PATRIC" id="fig|980422.3.peg.489"/>
<dbReference type="HOGENOM" id="CLU_3258503_0_0_14"/>
<protein>
    <submittedName>
        <fullName evidence="1">Uncharacterized protein</fullName>
    </submittedName>
</protein>
<evidence type="ECO:0000313" key="1">
    <source>
        <dbReference type="EMBL" id="AGL90453.1"/>
    </source>
</evidence>